<dbReference type="Proteomes" id="UP001589627">
    <property type="component" value="Unassembled WGS sequence"/>
</dbReference>
<name>A0ABV5YX64_9ACTN</name>
<feature type="non-terminal residue" evidence="7">
    <location>
        <position position="1"/>
    </location>
</feature>
<dbReference type="NCBIfam" id="TIGR01167">
    <property type="entry name" value="LPXTG_anchor"/>
    <property type="match status" value="1"/>
</dbReference>
<keyword evidence="4" id="KW-0572">Peptidoglycan-anchor</keyword>
<feature type="transmembrane region" description="Helical" evidence="5">
    <location>
        <begin position="43"/>
        <end position="62"/>
    </location>
</feature>
<sequence>PGHPHGLHCGGASGAACHVRAARPIPVREAPGHELPTTGSSSALFALAGLGLAGAGVVLYRLGRTRRENG</sequence>
<evidence type="ECO:0000259" key="6">
    <source>
        <dbReference type="PROSITE" id="PS50847"/>
    </source>
</evidence>
<keyword evidence="8" id="KW-1185">Reference proteome</keyword>
<comment type="caution">
    <text evidence="7">The sequence shown here is derived from an EMBL/GenBank/DDBJ whole genome shotgun (WGS) entry which is preliminary data.</text>
</comment>
<evidence type="ECO:0000256" key="5">
    <source>
        <dbReference type="SAM" id="Phobius"/>
    </source>
</evidence>
<keyword evidence="2" id="KW-0964">Secreted</keyword>
<reference evidence="7 8" key="1">
    <citation type="submission" date="2024-09" db="EMBL/GenBank/DDBJ databases">
        <authorList>
            <person name="Sun Q."/>
            <person name="Mori K."/>
        </authorList>
    </citation>
    <scope>NUCLEOTIDE SEQUENCE [LARGE SCALE GENOMIC DNA]</scope>
    <source>
        <strain evidence="7 8">TBRC 0563</strain>
    </source>
</reference>
<keyword evidence="5" id="KW-1133">Transmembrane helix</keyword>
<dbReference type="EMBL" id="JBHLZP010000770">
    <property type="protein sequence ID" value="MFB9839655.1"/>
    <property type="molecule type" value="Genomic_DNA"/>
</dbReference>
<keyword evidence="5" id="KW-0812">Transmembrane</keyword>
<evidence type="ECO:0000256" key="4">
    <source>
        <dbReference type="ARBA" id="ARBA00023088"/>
    </source>
</evidence>
<evidence type="ECO:0000256" key="3">
    <source>
        <dbReference type="ARBA" id="ARBA00022729"/>
    </source>
</evidence>
<evidence type="ECO:0000313" key="7">
    <source>
        <dbReference type="EMBL" id="MFB9839655.1"/>
    </source>
</evidence>
<keyword evidence="1" id="KW-0134">Cell wall</keyword>
<proteinExistence type="predicted"/>
<organism evidence="7 8">
    <name type="scientific">Actinoallomurus acaciae</name>
    <dbReference type="NCBI Taxonomy" id="502577"/>
    <lineage>
        <taxon>Bacteria</taxon>
        <taxon>Bacillati</taxon>
        <taxon>Actinomycetota</taxon>
        <taxon>Actinomycetes</taxon>
        <taxon>Streptosporangiales</taxon>
        <taxon>Thermomonosporaceae</taxon>
        <taxon>Actinoallomurus</taxon>
    </lineage>
</organism>
<protein>
    <submittedName>
        <fullName evidence="7">LPXTG cell wall anchor domain-containing protein</fullName>
    </submittedName>
</protein>
<keyword evidence="3" id="KW-0732">Signal</keyword>
<gene>
    <name evidence="7" type="ORF">ACFFNX_46680</name>
</gene>
<dbReference type="InterPro" id="IPR019931">
    <property type="entry name" value="LPXTG_anchor"/>
</dbReference>
<evidence type="ECO:0000256" key="1">
    <source>
        <dbReference type="ARBA" id="ARBA00022512"/>
    </source>
</evidence>
<dbReference type="RefSeq" id="WP_378212814.1">
    <property type="nucleotide sequence ID" value="NZ_JBHLZP010000770.1"/>
</dbReference>
<keyword evidence="5" id="KW-0472">Membrane</keyword>
<evidence type="ECO:0000313" key="8">
    <source>
        <dbReference type="Proteomes" id="UP001589627"/>
    </source>
</evidence>
<evidence type="ECO:0000256" key="2">
    <source>
        <dbReference type="ARBA" id="ARBA00022525"/>
    </source>
</evidence>
<dbReference type="PROSITE" id="PS50847">
    <property type="entry name" value="GRAM_POS_ANCHORING"/>
    <property type="match status" value="1"/>
</dbReference>
<feature type="domain" description="Gram-positive cocci surface proteins LPxTG" evidence="6">
    <location>
        <begin position="35"/>
        <end position="70"/>
    </location>
</feature>
<dbReference type="Pfam" id="PF00746">
    <property type="entry name" value="Gram_pos_anchor"/>
    <property type="match status" value="1"/>
</dbReference>
<accession>A0ABV5YX64</accession>